<dbReference type="CDD" id="cd04205">
    <property type="entry name" value="CuRO_2_LCC_like"/>
    <property type="match status" value="1"/>
</dbReference>
<evidence type="ECO:0000256" key="2">
    <source>
        <dbReference type="SAM" id="SignalP"/>
    </source>
</evidence>
<accession>A0A0P1AP36</accession>
<feature type="domain" description="Plastocyanin-like" evidence="3">
    <location>
        <begin position="161"/>
        <end position="297"/>
    </location>
</feature>
<organism evidence="5 6">
    <name type="scientific">Plasmopara halstedii</name>
    <name type="common">Downy mildew of sunflower</name>
    <dbReference type="NCBI Taxonomy" id="4781"/>
    <lineage>
        <taxon>Eukaryota</taxon>
        <taxon>Sar</taxon>
        <taxon>Stramenopiles</taxon>
        <taxon>Oomycota</taxon>
        <taxon>Peronosporomycetes</taxon>
        <taxon>Peronosporales</taxon>
        <taxon>Peronosporaceae</taxon>
        <taxon>Plasmopara</taxon>
    </lineage>
</organism>
<dbReference type="FunFam" id="2.60.40.420:FF:000045">
    <property type="entry name" value="Laccase 2"/>
    <property type="match status" value="1"/>
</dbReference>
<evidence type="ECO:0000313" key="5">
    <source>
        <dbReference type="EMBL" id="CEG42954.1"/>
    </source>
</evidence>
<dbReference type="CDD" id="cd04206">
    <property type="entry name" value="CuRO_1_LCC_like"/>
    <property type="match status" value="1"/>
</dbReference>
<evidence type="ECO:0000256" key="1">
    <source>
        <dbReference type="ARBA" id="ARBA00010609"/>
    </source>
</evidence>
<evidence type="ECO:0000259" key="3">
    <source>
        <dbReference type="Pfam" id="PF00394"/>
    </source>
</evidence>
<dbReference type="GO" id="GO:0005507">
    <property type="term" value="F:copper ion binding"/>
    <property type="evidence" value="ECO:0007669"/>
    <property type="project" value="InterPro"/>
</dbReference>
<dbReference type="Proteomes" id="UP000054928">
    <property type="component" value="Unassembled WGS sequence"/>
</dbReference>
<dbReference type="PANTHER" id="PTHR11709">
    <property type="entry name" value="MULTI-COPPER OXIDASE"/>
    <property type="match status" value="1"/>
</dbReference>
<dbReference type="InterPro" id="IPR045087">
    <property type="entry name" value="Cu-oxidase_fam"/>
</dbReference>
<dbReference type="STRING" id="4781.A0A0P1AP36"/>
<reference evidence="6" key="1">
    <citation type="submission" date="2014-09" db="EMBL/GenBank/DDBJ databases">
        <authorList>
            <person name="Sharma Rahul"/>
            <person name="Thines Marco"/>
        </authorList>
    </citation>
    <scope>NUCLEOTIDE SEQUENCE [LARGE SCALE GENOMIC DNA]</scope>
</reference>
<feature type="chain" id="PRO_5006058818" description="Multicopper oxidase" evidence="2">
    <location>
        <begin position="24"/>
        <end position="393"/>
    </location>
</feature>
<dbReference type="GO" id="GO:0016491">
    <property type="term" value="F:oxidoreductase activity"/>
    <property type="evidence" value="ECO:0007669"/>
    <property type="project" value="TreeGrafter"/>
</dbReference>
<evidence type="ECO:0000259" key="4">
    <source>
        <dbReference type="Pfam" id="PF07732"/>
    </source>
</evidence>
<dbReference type="InterPro" id="IPR008972">
    <property type="entry name" value="Cupredoxin"/>
</dbReference>
<protein>
    <recommendedName>
        <fullName evidence="7">Multicopper oxidase</fullName>
    </recommendedName>
</protein>
<feature type="signal peptide" evidence="2">
    <location>
        <begin position="1"/>
        <end position="23"/>
    </location>
</feature>
<dbReference type="Pfam" id="PF00394">
    <property type="entry name" value="Cu-oxidase"/>
    <property type="match status" value="1"/>
</dbReference>
<keyword evidence="6" id="KW-1185">Reference proteome</keyword>
<dbReference type="PANTHER" id="PTHR11709:SF511">
    <property type="entry name" value="LACCASE"/>
    <property type="match status" value="1"/>
</dbReference>
<evidence type="ECO:0008006" key="7">
    <source>
        <dbReference type="Google" id="ProtNLM"/>
    </source>
</evidence>
<dbReference type="OrthoDB" id="2430552at2759"/>
<dbReference type="InterPro" id="IPR001117">
    <property type="entry name" value="Cu-oxidase_2nd"/>
</dbReference>
<dbReference type="GeneID" id="36408242"/>
<keyword evidence="2" id="KW-0732">Signal</keyword>
<comment type="similarity">
    <text evidence="1">Belongs to the multicopper oxidase family.</text>
</comment>
<dbReference type="OMA" id="CDIAPGS"/>
<dbReference type="Pfam" id="PF07732">
    <property type="entry name" value="Cu-oxidase_3"/>
    <property type="match status" value="1"/>
</dbReference>
<dbReference type="AlphaFoldDB" id="A0A0P1AP36"/>
<dbReference type="RefSeq" id="XP_024579323.1">
    <property type="nucleotide sequence ID" value="XM_024728890.1"/>
</dbReference>
<dbReference type="InterPro" id="IPR011707">
    <property type="entry name" value="Cu-oxidase-like_N"/>
</dbReference>
<evidence type="ECO:0000313" key="6">
    <source>
        <dbReference type="Proteomes" id="UP000054928"/>
    </source>
</evidence>
<proteinExistence type="inferred from homology"/>
<feature type="domain" description="Plastocyanin-like" evidence="4">
    <location>
        <begin position="45"/>
        <end position="146"/>
    </location>
</feature>
<dbReference type="Gene3D" id="2.60.40.420">
    <property type="entry name" value="Cupredoxins - blue copper proteins"/>
    <property type="match status" value="2"/>
</dbReference>
<dbReference type="EMBL" id="CCYD01000645">
    <property type="protein sequence ID" value="CEG42954.1"/>
    <property type="molecule type" value="Genomic_DNA"/>
</dbReference>
<name>A0A0P1AP36_PLAHL</name>
<sequence>MGLNHLTAVASALLTIQLDSSVADVVSFDWRVTNIYTEYDGVFINSIGINDKPADQAVIDVELGQEVEVRVTNELTDPTCLHWHGMKQLGTQEMDGTSEITQCHIPTNATAVYHFTPDKAGSFWWHSHHLAQYAFGLRGPMVVRAPRNQMKDWEKDIYGEYIIQLADMYHRRPVAVPIYNSILINNRGRYNCTAAAKQNFTDCTDVQPLPKFHFEPGKKYRLRLISMVALAPIDFSIDEHKFRVVAADADYVKPSKSLNSIMINAGQRYDIIVKAKSDKDRRNNKSYWMRAKGRHGTPWTAGTAEMAGEGFNDEGLAIVSYEDDEAEPTTSKHDKIKTMPEFDYKPEIVVQLPEVPDHRSIIQFQMQNGLGWFEDRATSCRRQCYKNRLWQTY</sequence>
<dbReference type="SUPFAM" id="SSF49503">
    <property type="entry name" value="Cupredoxins"/>
    <property type="match status" value="2"/>
</dbReference>